<evidence type="ECO:0000313" key="7">
    <source>
        <dbReference type="Ensembl" id="ENSCINP00000009845.3"/>
    </source>
</evidence>
<dbReference type="STRING" id="7719.ENSCINP00000009845"/>
<evidence type="ECO:0000259" key="5">
    <source>
        <dbReference type="PROSITE" id="PS50102"/>
    </source>
</evidence>
<dbReference type="InterPro" id="IPR035979">
    <property type="entry name" value="RBD_domain_sf"/>
</dbReference>
<evidence type="ECO:0000259" key="6">
    <source>
        <dbReference type="PROSITE" id="PS50177"/>
    </source>
</evidence>
<dbReference type="InterPro" id="IPR039539">
    <property type="entry name" value="Ras_GTPase_bind_prot"/>
</dbReference>
<dbReference type="OMA" id="YGQMDIN"/>
<keyword evidence="2 3" id="KW-0694">RNA-binding</keyword>
<feature type="region of interest" description="Disordered" evidence="4">
    <location>
        <begin position="411"/>
        <end position="469"/>
    </location>
</feature>
<feature type="compositionally biased region" description="Polar residues" evidence="4">
    <location>
        <begin position="260"/>
        <end position="273"/>
    </location>
</feature>
<feature type="domain" description="RRM" evidence="5">
    <location>
        <begin position="344"/>
        <end position="420"/>
    </location>
</feature>
<dbReference type="InterPro" id="IPR032710">
    <property type="entry name" value="NTF2-like_dom_sf"/>
</dbReference>
<evidence type="ECO:0000313" key="8">
    <source>
        <dbReference type="Proteomes" id="UP000008144"/>
    </source>
</evidence>
<dbReference type="EMBL" id="EAAA01000326">
    <property type="status" value="NOT_ANNOTATED_CDS"/>
    <property type="molecule type" value="Genomic_DNA"/>
</dbReference>
<dbReference type="CDD" id="cd12229">
    <property type="entry name" value="RRM_G3BP"/>
    <property type="match status" value="1"/>
</dbReference>
<dbReference type="GO" id="GO:0003729">
    <property type="term" value="F:mRNA binding"/>
    <property type="evidence" value="ECO:0000318"/>
    <property type="project" value="GO_Central"/>
</dbReference>
<evidence type="ECO:0000256" key="3">
    <source>
        <dbReference type="PROSITE-ProRule" id="PRU00176"/>
    </source>
</evidence>
<proteinExistence type="predicted"/>
<dbReference type="InterPro" id="IPR000504">
    <property type="entry name" value="RRM_dom"/>
</dbReference>
<feature type="compositionally biased region" description="Basic and acidic residues" evidence="4">
    <location>
        <begin position="450"/>
        <end position="462"/>
    </location>
</feature>
<dbReference type="InterPro" id="IPR012677">
    <property type="entry name" value="Nucleotide-bd_a/b_plait_sf"/>
</dbReference>
<keyword evidence="8" id="KW-1185">Reference proteome</keyword>
<dbReference type="FunCoup" id="F6PMM3">
    <property type="interactions" value="900"/>
</dbReference>
<name>F6PMM3_CIOIN</name>
<comment type="subcellular location">
    <subcellularLocation>
        <location evidence="1">Cytoplasm</location>
        <location evidence="1">Stress granule</location>
    </subcellularLocation>
</comment>
<dbReference type="PROSITE" id="PS50102">
    <property type="entry name" value="RRM"/>
    <property type="match status" value="1"/>
</dbReference>
<sequence length="469" mass="53329">MVMMAKPSPIQVGREFVRQYYTLLNKAPELLYRFYSMHSSYVHGGRYCNGEPEKPVIGQNEIHTKIDSLEFRDCHTKIRQVDAHSTIGSGIVVQVTGELSNSGMPLRRFMQTFVLAPQGDNPYKFYVHNDIFRYQDEVFHDDQQTDRTDDETEEESEAIASVTAFQDTYYNQTNNEENVNGLEQQVKNMKVESPEIEQPVIEPSPTPSPVPDERELNPLSLQPTPPPTTNTLDPSPEPPQEEISEPPPPSKPFSWADLASKNTPARSNTQQGTVVKAPPKVVKLLFFFPEPVEPAESAPKPPRQPRQNQRFTAPKEEERAYGDRNDARRPRDAPSGVVRYPDNQQIFVGNLPIDIKEADLKNHFAEFGNVLEVRINHSHSNNPSFGFVIFESPSAVEKVLEIMPTQYKNNQRINIEEKKQRNARDARRGGDPRRGAGDNRARRGGGAPQMRRDRQGSRDDGRNYNANRR</sequence>
<dbReference type="Ensembl" id="ENSCINT00000009845.3">
    <property type="protein sequence ID" value="ENSCINP00000009845.3"/>
    <property type="gene ID" value="ENSCING00000004760.3"/>
</dbReference>
<dbReference type="Proteomes" id="UP000008144">
    <property type="component" value="Chromosome 1"/>
</dbReference>
<dbReference type="InParanoid" id="F6PMM3"/>
<dbReference type="InterPro" id="IPR002075">
    <property type="entry name" value="NTF2_dom"/>
</dbReference>
<dbReference type="HOGENOM" id="CLU_022209_0_2_1"/>
<dbReference type="PANTHER" id="PTHR10693:SF20">
    <property type="entry name" value="AT27578P"/>
    <property type="match status" value="1"/>
</dbReference>
<dbReference type="GO" id="GO:0034063">
    <property type="term" value="P:stress granule assembly"/>
    <property type="evidence" value="ECO:0000318"/>
    <property type="project" value="GO_Central"/>
</dbReference>
<evidence type="ECO:0000256" key="2">
    <source>
        <dbReference type="ARBA" id="ARBA00022884"/>
    </source>
</evidence>
<feature type="region of interest" description="Disordered" evidence="4">
    <location>
        <begin position="293"/>
        <end position="339"/>
    </location>
</feature>
<dbReference type="InterPro" id="IPR018222">
    <property type="entry name" value="Nuclear_transport_factor_2_euk"/>
</dbReference>
<dbReference type="SUPFAM" id="SSF54427">
    <property type="entry name" value="NTF2-like"/>
    <property type="match status" value="1"/>
</dbReference>
<accession>F6PMM3</accession>
<evidence type="ECO:0000256" key="1">
    <source>
        <dbReference type="ARBA" id="ARBA00004210"/>
    </source>
</evidence>
<reference evidence="7" key="2">
    <citation type="journal article" date="2008" name="Genome Biol.">
        <title>Improved genome assembly and evidence-based global gene model set for the chordate Ciona intestinalis: new insight into intron and operon populations.</title>
        <authorList>
            <person name="Satou Y."/>
            <person name="Mineta K."/>
            <person name="Ogasawara M."/>
            <person name="Sasakura Y."/>
            <person name="Shoguchi E."/>
            <person name="Ueno K."/>
            <person name="Yamada L."/>
            <person name="Matsumoto J."/>
            <person name="Wasserscheid J."/>
            <person name="Dewar K."/>
            <person name="Wiley G.B."/>
            <person name="Macmil S.L."/>
            <person name="Roe B.A."/>
            <person name="Zeller R.W."/>
            <person name="Hastings K.E."/>
            <person name="Lemaire P."/>
            <person name="Lindquist E."/>
            <person name="Endo T."/>
            <person name="Hotta K."/>
            <person name="Inaba K."/>
        </authorList>
    </citation>
    <scope>NUCLEOTIDE SEQUENCE [LARGE SCALE GENOMIC DNA]</scope>
    <source>
        <strain evidence="7">wild type</strain>
    </source>
</reference>
<protein>
    <submittedName>
        <fullName evidence="7">Uncharacterized protein</fullName>
    </submittedName>
</protein>
<dbReference type="Gene3D" id="3.10.450.50">
    <property type="match status" value="1"/>
</dbReference>
<dbReference type="SUPFAM" id="SSF54928">
    <property type="entry name" value="RNA-binding domain, RBD"/>
    <property type="match status" value="1"/>
</dbReference>
<evidence type="ECO:0000256" key="4">
    <source>
        <dbReference type="SAM" id="MobiDB-lite"/>
    </source>
</evidence>
<dbReference type="GeneTree" id="ENSGT00390000011365"/>
<dbReference type="SMART" id="SM00360">
    <property type="entry name" value="RRM"/>
    <property type="match status" value="1"/>
</dbReference>
<dbReference type="CDD" id="cd00780">
    <property type="entry name" value="NTF2"/>
    <property type="match status" value="1"/>
</dbReference>
<feature type="compositionally biased region" description="Basic and acidic residues" evidence="4">
    <location>
        <begin position="313"/>
        <end position="332"/>
    </location>
</feature>
<reference evidence="7" key="3">
    <citation type="submission" date="2025-08" db="UniProtKB">
        <authorList>
            <consortium name="Ensembl"/>
        </authorList>
    </citation>
    <scope>IDENTIFICATION</scope>
</reference>
<dbReference type="PANTHER" id="PTHR10693">
    <property type="entry name" value="RAS GTPASE-ACTIVATING PROTEIN-BINDING PROTEIN"/>
    <property type="match status" value="1"/>
</dbReference>
<dbReference type="Pfam" id="PF00076">
    <property type="entry name" value="RRM_1"/>
    <property type="match status" value="1"/>
</dbReference>
<dbReference type="GO" id="GO:0010494">
    <property type="term" value="C:cytoplasmic stress granule"/>
    <property type="evidence" value="ECO:0000318"/>
    <property type="project" value="GO_Central"/>
</dbReference>
<feature type="region of interest" description="Disordered" evidence="4">
    <location>
        <begin position="191"/>
        <end position="274"/>
    </location>
</feature>
<dbReference type="Gene3D" id="3.30.70.330">
    <property type="match status" value="1"/>
</dbReference>
<reference evidence="8" key="1">
    <citation type="journal article" date="2002" name="Science">
        <title>The draft genome of Ciona intestinalis: insights into chordate and vertebrate origins.</title>
        <authorList>
            <person name="Dehal P."/>
            <person name="Satou Y."/>
            <person name="Campbell R.K."/>
            <person name="Chapman J."/>
            <person name="Degnan B."/>
            <person name="De Tomaso A."/>
            <person name="Davidson B."/>
            <person name="Di Gregorio A."/>
            <person name="Gelpke M."/>
            <person name="Goodstein D.M."/>
            <person name="Harafuji N."/>
            <person name="Hastings K.E."/>
            <person name="Ho I."/>
            <person name="Hotta K."/>
            <person name="Huang W."/>
            <person name="Kawashima T."/>
            <person name="Lemaire P."/>
            <person name="Martinez D."/>
            <person name="Meinertzhagen I.A."/>
            <person name="Necula S."/>
            <person name="Nonaka M."/>
            <person name="Putnam N."/>
            <person name="Rash S."/>
            <person name="Saiga H."/>
            <person name="Satake M."/>
            <person name="Terry A."/>
            <person name="Yamada L."/>
            <person name="Wang H.G."/>
            <person name="Awazu S."/>
            <person name="Azumi K."/>
            <person name="Boore J."/>
            <person name="Branno M."/>
            <person name="Chin-Bow S."/>
            <person name="DeSantis R."/>
            <person name="Doyle S."/>
            <person name="Francino P."/>
            <person name="Keys D.N."/>
            <person name="Haga S."/>
            <person name="Hayashi H."/>
            <person name="Hino K."/>
            <person name="Imai K.S."/>
            <person name="Inaba K."/>
            <person name="Kano S."/>
            <person name="Kobayashi K."/>
            <person name="Kobayashi M."/>
            <person name="Lee B.I."/>
            <person name="Makabe K.W."/>
            <person name="Manohar C."/>
            <person name="Matassi G."/>
            <person name="Medina M."/>
            <person name="Mochizuki Y."/>
            <person name="Mount S."/>
            <person name="Morishita T."/>
            <person name="Miura S."/>
            <person name="Nakayama A."/>
            <person name="Nishizaka S."/>
            <person name="Nomoto H."/>
            <person name="Ohta F."/>
            <person name="Oishi K."/>
            <person name="Rigoutsos I."/>
            <person name="Sano M."/>
            <person name="Sasaki A."/>
            <person name="Sasakura Y."/>
            <person name="Shoguchi E."/>
            <person name="Shin-i T."/>
            <person name="Spagnuolo A."/>
            <person name="Stainier D."/>
            <person name="Suzuki M.M."/>
            <person name="Tassy O."/>
            <person name="Takatori N."/>
            <person name="Tokuoka M."/>
            <person name="Yagi K."/>
            <person name="Yoshizaki F."/>
            <person name="Wada S."/>
            <person name="Zhang C."/>
            <person name="Hyatt P.D."/>
            <person name="Larimer F."/>
            <person name="Detter C."/>
            <person name="Doggett N."/>
            <person name="Glavina T."/>
            <person name="Hawkins T."/>
            <person name="Richardson P."/>
            <person name="Lucas S."/>
            <person name="Kohara Y."/>
            <person name="Levine M."/>
            <person name="Satoh N."/>
            <person name="Rokhsar D.S."/>
        </authorList>
    </citation>
    <scope>NUCLEOTIDE SEQUENCE [LARGE SCALE GENOMIC DNA]</scope>
</reference>
<feature type="domain" description="NTF2" evidence="6">
    <location>
        <begin position="12"/>
        <end position="134"/>
    </location>
</feature>
<dbReference type="PROSITE" id="PS50177">
    <property type="entry name" value="NTF2_DOMAIN"/>
    <property type="match status" value="1"/>
</dbReference>
<organism evidence="7 8">
    <name type="scientific">Ciona intestinalis</name>
    <name type="common">Transparent sea squirt</name>
    <name type="synonym">Ascidia intestinalis</name>
    <dbReference type="NCBI Taxonomy" id="7719"/>
    <lineage>
        <taxon>Eukaryota</taxon>
        <taxon>Metazoa</taxon>
        <taxon>Chordata</taxon>
        <taxon>Tunicata</taxon>
        <taxon>Ascidiacea</taxon>
        <taxon>Phlebobranchia</taxon>
        <taxon>Cionidae</taxon>
        <taxon>Ciona</taxon>
    </lineage>
</organism>
<dbReference type="FunFam" id="3.10.450.50:FF:000010">
    <property type="entry name" value="Ras GTPase-activating protein-binding protein"/>
    <property type="match status" value="1"/>
</dbReference>
<dbReference type="Pfam" id="PF02136">
    <property type="entry name" value="NTF2"/>
    <property type="match status" value="1"/>
</dbReference>
<dbReference type="AlphaFoldDB" id="F6PMM3"/>
<feature type="compositionally biased region" description="Basic and acidic residues" evidence="4">
    <location>
        <begin position="414"/>
        <end position="441"/>
    </location>
</feature>
<reference evidence="7" key="4">
    <citation type="submission" date="2025-09" db="UniProtKB">
        <authorList>
            <consortium name="Ensembl"/>
        </authorList>
    </citation>
    <scope>IDENTIFICATION</scope>
</reference>
<dbReference type="GO" id="GO:0005829">
    <property type="term" value="C:cytosol"/>
    <property type="evidence" value="ECO:0000318"/>
    <property type="project" value="GO_Central"/>
</dbReference>